<keyword evidence="2 5" id="KW-0119">Carbohydrate metabolism</keyword>
<name>C0GDS5_DETAL</name>
<dbReference type="AlphaFoldDB" id="C0GDS5"/>
<feature type="active site" description="Proton donor" evidence="3">
    <location>
        <position position="349"/>
    </location>
</feature>
<evidence type="ECO:0000259" key="6">
    <source>
        <dbReference type="Pfam" id="PF00534"/>
    </source>
</evidence>
<evidence type="ECO:0000259" key="8">
    <source>
        <dbReference type="Pfam" id="PF09210"/>
    </source>
</evidence>
<sequence length="948" mass="107150">MSKGYVNLVLHAHLPFVYAAGNRHHLEERWFFEALTESYLPLLLSLDRLSEDRVPFALTLSLSPSLLAMLDHPVLARRYEDYLQRLIRLAEQETIRTRSMEEYHHLARFYLDRLQKIHRAYTVTYNCDLTSAFARLCRTEKLELITTCATHGYLPLLKTPEAVRAQVGIGLEAFATRFGFYPRGIWLPECGYFSGLDHILAEKNVEYCFVDTHGVQNAWPTPRHDVYAPVQTAAGVAVFARDPETSSQVWSLHSGYPGDENYREYYRDIGFELDEDYIKQYLPYPVRVNTGMKYWRVTGGEGPKEPYNPHRAQQKALEHAQNFHFNRERQIEYLQNEGNQSPVVTAPYDAELFGHWWFEGPDFLEQLFRHAAEHQDVYTFTTPSGYIDAHGSGSRAELTHSSWGEGGYSQVWLNPKNDWLYPPAHQAETCLIRQATAHPDPDDAQKRALTQMGRELLLVQSSDWAFMLNAGTTDNYARSRFNCHLENFRRLDHMLSEGRVLLDEVTAMETDASGLFPGMHTRAYAPEPLTSAANLSENPATLMLSWEYPPQIMGGLARHVDDLSQTLCEMNQPVSVLTSHAGDMPAQEINGGVQVYRVAPYQRAGEEIDFHDWVMQLNLVFFNFAQHIVPANQFAVLHAHDWLVGTAALGMKRFWRLPLVATIHATEYGRNGGLFTPLQKQIHQHEQKLVDGADRVICCSEYMAREVCRLFDAPAEKITVIENGVMQEKVAAKPFSRLERQQYAREDEAIIFFVGRLVREKGVEVLLRALPAVFAAHPKTRAVISGKGPMLESLKQQAKDLGIAAKVTFTGFITDTERNRLLAAADIAVFPSLYEPFGIVALEAMIAETPVVVSDVGGMGEVVIDGVDGLKCPPGNTKALSSCIRTLLEDKKLSARLAKQGKEKATTTFSWDTLAQKTKQVYREVWEAARLPEPQSKEEDYATSTGTG</sequence>
<feature type="active site" description="Nucleophile" evidence="3">
    <location>
        <position position="189"/>
    </location>
</feature>
<organism evidence="10 11">
    <name type="scientific">Dethiobacter alkaliphilus AHT 1</name>
    <dbReference type="NCBI Taxonomy" id="555088"/>
    <lineage>
        <taxon>Bacteria</taxon>
        <taxon>Bacillati</taxon>
        <taxon>Bacillota</taxon>
        <taxon>Dethiobacteria</taxon>
        <taxon>Dethiobacterales</taxon>
        <taxon>Dethiobacteraceae</taxon>
        <taxon>Dethiobacter</taxon>
    </lineage>
</organism>
<dbReference type="Pfam" id="PF03065">
    <property type="entry name" value="Glyco_hydro_57"/>
    <property type="match status" value="1"/>
</dbReference>
<dbReference type="GO" id="GO:0005576">
    <property type="term" value="C:extracellular region"/>
    <property type="evidence" value="ECO:0007669"/>
    <property type="project" value="TreeGrafter"/>
</dbReference>
<dbReference type="Pfam" id="PF09210">
    <property type="entry name" value="BE_C"/>
    <property type="match status" value="1"/>
</dbReference>
<keyword evidence="11" id="KW-1185">Reference proteome</keyword>
<feature type="domain" description="1,4-alpha-glucan branching enzyme C-terminal" evidence="8">
    <location>
        <begin position="425"/>
        <end position="524"/>
    </location>
</feature>
<accession>C0GDS5</accession>
<feature type="domain" description="Glycoside hydrolase family 57 N-terminal" evidence="7">
    <location>
        <begin position="8"/>
        <end position="390"/>
    </location>
</feature>
<dbReference type="InterPro" id="IPR028995">
    <property type="entry name" value="Glyco_hydro_57/38_cen_sf"/>
</dbReference>
<dbReference type="InterPro" id="IPR011330">
    <property type="entry name" value="Glyco_hydro/deAcase_b/a-brl"/>
</dbReference>
<evidence type="ECO:0000256" key="3">
    <source>
        <dbReference type="PIRSR" id="PIRSR640042-1"/>
    </source>
</evidence>
<dbReference type="SUPFAM" id="SSF88688">
    <property type="entry name" value="Families 57/38 glycoside transferase middle domain"/>
    <property type="match status" value="1"/>
</dbReference>
<dbReference type="InterPro" id="IPR015293">
    <property type="entry name" value="BE_C"/>
</dbReference>
<comment type="similarity">
    <text evidence="1 5">Belongs to the glycosyl hydrolase 57 family.</text>
</comment>
<dbReference type="GO" id="GO:0030979">
    <property type="term" value="P:alpha-glucan biosynthetic process"/>
    <property type="evidence" value="ECO:0007669"/>
    <property type="project" value="InterPro"/>
</dbReference>
<dbReference type="InterPro" id="IPR027291">
    <property type="entry name" value="Glyco_hydro_38_N_sf"/>
</dbReference>
<dbReference type="OrthoDB" id="9803279at2"/>
<protein>
    <submittedName>
        <fullName evidence="10">Glycosyl transferase group 1</fullName>
    </submittedName>
</protein>
<dbReference type="Gene3D" id="1.20.1430.10">
    <property type="entry name" value="Families 57/38 glycoside transferase, middle domain"/>
    <property type="match status" value="1"/>
</dbReference>
<gene>
    <name evidence="10" type="ORF">DealDRAFT_0488</name>
</gene>
<feature type="binding site" evidence="4">
    <location>
        <position position="241"/>
    </location>
    <ligand>
        <name>substrate</name>
    </ligand>
</feature>
<feature type="binding site" evidence="4">
    <location>
        <position position="463"/>
    </location>
    <ligand>
        <name>substrate</name>
    </ligand>
</feature>
<dbReference type="InterPro" id="IPR001296">
    <property type="entry name" value="Glyco_trans_1"/>
</dbReference>
<dbReference type="Proteomes" id="UP000006443">
    <property type="component" value="Unassembled WGS sequence"/>
</dbReference>
<dbReference type="SUPFAM" id="SSF88713">
    <property type="entry name" value="Glycoside hydrolase/deacetylase"/>
    <property type="match status" value="1"/>
</dbReference>
<dbReference type="SUPFAM" id="SSF53756">
    <property type="entry name" value="UDP-Glycosyltransferase/glycogen phosphorylase"/>
    <property type="match status" value="1"/>
</dbReference>
<dbReference type="InterPro" id="IPR004300">
    <property type="entry name" value="Glyco_hydro_57_N"/>
</dbReference>
<dbReference type="Gene3D" id="3.20.110.10">
    <property type="entry name" value="Glycoside hydrolase 38, N terminal domain"/>
    <property type="match status" value="1"/>
</dbReference>
<dbReference type="RefSeq" id="WP_008514530.1">
    <property type="nucleotide sequence ID" value="NZ_ACJM01000002.1"/>
</dbReference>
<comment type="caution">
    <text evidence="10">The sequence shown here is derived from an EMBL/GenBank/DDBJ whole genome shotgun (WGS) entry which is preliminary data.</text>
</comment>
<evidence type="ECO:0000256" key="5">
    <source>
        <dbReference type="RuleBase" id="RU361196"/>
    </source>
</evidence>
<evidence type="ECO:0000259" key="7">
    <source>
        <dbReference type="Pfam" id="PF03065"/>
    </source>
</evidence>
<reference evidence="10 11" key="1">
    <citation type="submission" date="2009-02" db="EMBL/GenBank/DDBJ databases">
        <title>Sequencing of the draft genome and assembly of Dethiobacter alkaliphilus AHT 1.</title>
        <authorList>
            <consortium name="US DOE Joint Genome Institute (JGI-PGF)"/>
            <person name="Lucas S."/>
            <person name="Copeland A."/>
            <person name="Lapidus A."/>
            <person name="Glavina del Rio T."/>
            <person name="Dalin E."/>
            <person name="Tice H."/>
            <person name="Bruce D."/>
            <person name="Goodwin L."/>
            <person name="Pitluck S."/>
            <person name="Larimer F."/>
            <person name="Land M.L."/>
            <person name="Hauser L."/>
            <person name="Muyzer G."/>
        </authorList>
    </citation>
    <scope>NUCLEOTIDE SEQUENCE [LARGE SCALE GENOMIC DNA]</scope>
    <source>
        <strain evidence="10 11">AHT 1</strain>
    </source>
</reference>
<dbReference type="InterPro" id="IPR037090">
    <property type="entry name" value="57_glycoside_trans_central"/>
</dbReference>
<dbReference type="PANTHER" id="PTHR41695:SF1">
    <property type="entry name" value="1,4-ALPHA-GLUCAN BRANCHING ENZYME TK1436"/>
    <property type="match status" value="1"/>
</dbReference>
<dbReference type="STRING" id="555088.DealDRAFT_0488"/>
<dbReference type="CDD" id="cd10792">
    <property type="entry name" value="GH57N_AmyC_like"/>
    <property type="match status" value="1"/>
</dbReference>
<evidence type="ECO:0000256" key="2">
    <source>
        <dbReference type="ARBA" id="ARBA00023277"/>
    </source>
</evidence>
<feature type="binding site" evidence="4">
    <location>
        <position position="258"/>
    </location>
    <ligand>
        <name>substrate</name>
    </ligand>
</feature>
<feature type="binding site" evidence="4">
    <location>
        <position position="403"/>
    </location>
    <ligand>
        <name>substrate</name>
    </ligand>
</feature>
<dbReference type="GO" id="GO:0003844">
    <property type="term" value="F:1,4-alpha-glucan branching enzyme activity"/>
    <property type="evidence" value="ECO:0007669"/>
    <property type="project" value="InterPro"/>
</dbReference>
<proteinExistence type="inferred from homology"/>
<feature type="domain" description="Glycosyl transferase family 1" evidence="6">
    <location>
        <begin position="739"/>
        <end position="903"/>
    </location>
</feature>
<evidence type="ECO:0000256" key="4">
    <source>
        <dbReference type="PIRSR" id="PIRSR640042-2"/>
    </source>
</evidence>
<evidence type="ECO:0000259" key="9">
    <source>
        <dbReference type="Pfam" id="PF13439"/>
    </source>
</evidence>
<dbReference type="InterPro" id="IPR040042">
    <property type="entry name" value="Branching_enz_MT3115-like"/>
</dbReference>
<keyword evidence="10" id="KW-0808">Transferase</keyword>
<evidence type="ECO:0000313" key="10">
    <source>
        <dbReference type="EMBL" id="EEG78558.1"/>
    </source>
</evidence>
<evidence type="ECO:0000256" key="1">
    <source>
        <dbReference type="ARBA" id="ARBA00006821"/>
    </source>
</evidence>
<dbReference type="CDD" id="cd03801">
    <property type="entry name" value="GT4_PimA-like"/>
    <property type="match status" value="1"/>
</dbReference>
<dbReference type="Gene3D" id="3.40.50.2000">
    <property type="entry name" value="Glycogen Phosphorylase B"/>
    <property type="match status" value="2"/>
</dbReference>
<dbReference type="Pfam" id="PF13439">
    <property type="entry name" value="Glyco_transf_4"/>
    <property type="match status" value="1"/>
</dbReference>
<feature type="domain" description="Glycosyltransferase subfamily 4-like N-terminal" evidence="9">
    <location>
        <begin position="553"/>
        <end position="725"/>
    </location>
</feature>
<evidence type="ECO:0000313" key="11">
    <source>
        <dbReference type="Proteomes" id="UP000006443"/>
    </source>
</evidence>
<dbReference type="eggNOG" id="COG0438">
    <property type="taxonomic scope" value="Bacteria"/>
</dbReference>
<dbReference type="EMBL" id="ACJM01000002">
    <property type="protein sequence ID" value="EEG78558.1"/>
    <property type="molecule type" value="Genomic_DNA"/>
</dbReference>
<dbReference type="eggNOG" id="COG1543">
    <property type="taxonomic scope" value="Bacteria"/>
</dbReference>
<dbReference type="Pfam" id="PF00534">
    <property type="entry name" value="Glycos_transf_1"/>
    <property type="match status" value="1"/>
</dbReference>
<dbReference type="InterPro" id="IPR028098">
    <property type="entry name" value="Glyco_trans_4-like_N"/>
</dbReference>
<dbReference type="PANTHER" id="PTHR41695">
    <property type="entry name" value="1,4-ALPHA-GLUCAN BRANCHING ENZYME RV3031-RELATED"/>
    <property type="match status" value="1"/>
</dbReference>